<dbReference type="Proteomes" id="UP000178485">
    <property type="component" value="Chromosome i"/>
</dbReference>
<evidence type="ECO:0000313" key="1">
    <source>
        <dbReference type="EMBL" id="SCM56732.1"/>
    </source>
</evidence>
<dbReference type="EMBL" id="LT608328">
    <property type="protein sequence ID" value="SCM56732.1"/>
    <property type="molecule type" value="Genomic_DNA"/>
</dbReference>
<dbReference type="KEGG" id="pmuc:ING2E5A_1022"/>
<keyword evidence="2" id="KW-1185">Reference proteome</keyword>
<gene>
    <name evidence="1" type="ORF">ING2E5A_1022</name>
</gene>
<protein>
    <submittedName>
        <fullName evidence="1">Integrase</fullName>
    </submittedName>
</protein>
<organism evidence="1 2">
    <name type="scientific">Petrimonas mucosa</name>
    <dbReference type="NCBI Taxonomy" id="1642646"/>
    <lineage>
        <taxon>Bacteria</taxon>
        <taxon>Pseudomonadati</taxon>
        <taxon>Bacteroidota</taxon>
        <taxon>Bacteroidia</taxon>
        <taxon>Bacteroidales</taxon>
        <taxon>Dysgonomonadaceae</taxon>
        <taxon>Petrimonas</taxon>
    </lineage>
</organism>
<evidence type="ECO:0000313" key="2">
    <source>
        <dbReference type="Proteomes" id="UP000178485"/>
    </source>
</evidence>
<accession>A0A1G4G5P0</accession>
<sequence length="45" mass="5491">MDGKGRAIDNIFIERFWRNIKYEKIYLEPSDNGLDLYCKIKEYMT</sequence>
<proteinExistence type="predicted"/>
<dbReference type="STRING" id="1642646.ING2E5A_1022"/>
<name>A0A1G4G5P0_9BACT</name>
<dbReference type="AlphaFoldDB" id="A0A1G4G5P0"/>
<reference evidence="1 2" key="1">
    <citation type="submission" date="2016-08" db="EMBL/GenBank/DDBJ databases">
        <authorList>
            <person name="Seilhamer J.J."/>
        </authorList>
    </citation>
    <scope>NUCLEOTIDE SEQUENCE [LARGE SCALE GENOMIC DNA]</scope>
    <source>
        <strain evidence="1">ING2-E5A</strain>
    </source>
</reference>